<evidence type="ECO:0000256" key="1">
    <source>
        <dbReference type="ARBA" id="ARBA00005964"/>
    </source>
</evidence>
<keyword evidence="5" id="KW-0325">Glycoprotein</keyword>
<dbReference type="SUPFAM" id="SSF53474">
    <property type="entry name" value="alpha/beta-Hydrolases"/>
    <property type="match status" value="1"/>
</dbReference>
<dbReference type="Pfam" id="PF00135">
    <property type="entry name" value="COesterase"/>
    <property type="match status" value="1"/>
</dbReference>
<keyword evidence="9" id="KW-1185">Reference proteome</keyword>
<feature type="domain" description="Carboxylesterase type B" evidence="7">
    <location>
        <begin position="5"/>
        <end position="523"/>
    </location>
</feature>
<gene>
    <name evidence="8" type="ORF">APICC_09900</name>
</gene>
<dbReference type="InterPro" id="IPR002018">
    <property type="entry name" value="CarbesteraseB"/>
</dbReference>
<evidence type="ECO:0000313" key="8">
    <source>
        <dbReference type="EMBL" id="PBC29695.1"/>
    </source>
</evidence>
<dbReference type="OrthoDB" id="19653at2759"/>
<dbReference type="InterPro" id="IPR029058">
    <property type="entry name" value="AB_hydrolase_fold"/>
</dbReference>
<evidence type="ECO:0000256" key="4">
    <source>
        <dbReference type="ARBA" id="ARBA00023157"/>
    </source>
</evidence>
<name>A0A2A3ED71_APICC</name>
<evidence type="ECO:0000256" key="2">
    <source>
        <dbReference type="ARBA" id="ARBA00022487"/>
    </source>
</evidence>
<keyword evidence="4" id="KW-1015">Disulfide bond</keyword>
<evidence type="ECO:0000256" key="3">
    <source>
        <dbReference type="ARBA" id="ARBA00022801"/>
    </source>
</evidence>
<dbReference type="STRING" id="94128.A0A2A3ED71"/>
<dbReference type="PROSITE" id="PS00941">
    <property type="entry name" value="CARBOXYLESTERASE_B_2"/>
    <property type="match status" value="1"/>
</dbReference>
<reference evidence="8 9" key="1">
    <citation type="submission" date="2014-07" db="EMBL/GenBank/DDBJ databases">
        <title>Genomic and transcriptomic analysis on Apis cerana provide comprehensive insights into honey bee biology.</title>
        <authorList>
            <person name="Diao Q."/>
            <person name="Sun L."/>
            <person name="Zheng H."/>
            <person name="Zheng H."/>
            <person name="Xu S."/>
            <person name="Wang S."/>
            <person name="Zeng Z."/>
            <person name="Hu F."/>
            <person name="Su S."/>
            <person name="Wu J."/>
        </authorList>
    </citation>
    <scope>NUCLEOTIDE SEQUENCE [LARGE SCALE GENOMIC DNA]</scope>
    <source>
        <tissue evidence="8">Pupae without intestine</tissue>
    </source>
</reference>
<dbReference type="GO" id="GO:0052689">
    <property type="term" value="F:carboxylic ester hydrolase activity"/>
    <property type="evidence" value="ECO:0007669"/>
    <property type="project" value="UniProtKB-KW"/>
</dbReference>
<evidence type="ECO:0000259" key="7">
    <source>
        <dbReference type="Pfam" id="PF00135"/>
    </source>
</evidence>
<comment type="similarity">
    <text evidence="1 6">Belongs to the type-B carboxylesterase/lipase family.</text>
</comment>
<evidence type="ECO:0000256" key="6">
    <source>
        <dbReference type="RuleBase" id="RU361235"/>
    </source>
</evidence>
<keyword evidence="2" id="KW-0719">Serine esterase</keyword>
<dbReference type="PANTHER" id="PTHR43142:SF1">
    <property type="entry name" value="CARBOXYLIC ESTER HYDROLASE"/>
    <property type="match status" value="1"/>
</dbReference>
<evidence type="ECO:0000313" key="9">
    <source>
        <dbReference type="Proteomes" id="UP000242457"/>
    </source>
</evidence>
<protein>
    <recommendedName>
        <fullName evidence="6">Carboxylic ester hydrolase</fullName>
        <ecNumber evidence="6">3.1.1.-</ecNumber>
    </recommendedName>
</protein>
<evidence type="ECO:0000256" key="5">
    <source>
        <dbReference type="ARBA" id="ARBA00023180"/>
    </source>
</evidence>
<dbReference type="Proteomes" id="UP000242457">
    <property type="component" value="Unassembled WGS sequence"/>
</dbReference>
<dbReference type="Gene3D" id="3.40.50.1820">
    <property type="entry name" value="alpha/beta hydrolase"/>
    <property type="match status" value="1"/>
</dbReference>
<dbReference type="AlphaFoldDB" id="A0A2A3ED71"/>
<sequence>MASENTVVRVKQGELRGIIEETDYGDQYLAFRGIPYAKPPIGPLRFKDPEPLEPWSGIRDASKHGDVCAQNDTLFRQLKGSDDCLYLNVYRPVAESKTKRVVMVWIHGGAFMVGSGNDDIYGPDYLIRKDIVLVKINYRLGVLGFLNLEHEIAPGNQGLKDQVMALKWVQENISSFGGDPNNVTIFGESAGGGSVHYLAISPLAQGLFHKAIAQSGVAINPWAILTKEPSKYAYDLAAKLGKESTDPKTVLEFLRTVDAQKLAFTETQLLQSKQPYVTFGTFAPCIDNKSPNPFMPQHPLEMMKTGIKVPLLIGYNENEGSSIVNFLFQDMKNEDAVRNVNENFEIVIPSELQSYLKKEGITPNDLKHYYFGKEIINEKTKQKYADFMSDVMFLQGIHDVIDIQIEKAAKSTYMYKFTYDSEMSLLRIVMNVTLPGATHADELQYLFFPHLSKELANKKLLEVGTDTYKIMEYFTQMWTDFAKTGNPTPKITDLITTIWKPLEKTNTYNYLRIDKTLQMESYSKSGQRFDWKRIKNKL</sequence>
<dbReference type="PANTHER" id="PTHR43142">
    <property type="entry name" value="CARBOXYLIC ESTER HYDROLASE"/>
    <property type="match status" value="1"/>
</dbReference>
<dbReference type="InterPro" id="IPR019826">
    <property type="entry name" value="Carboxylesterase_B_AS"/>
</dbReference>
<organism evidence="8 9">
    <name type="scientific">Apis cerana cerana</name>
    <name type="common">Oriental honeybee</name>
    <dbReference type="NCBI Taxonomy" id="94128"/>
    <lineage>
        <taxon>Eukaryota</taxon>
        <taxon>Metazoa</taxon>
        <taxon>Ecdysozoa</taxon>
        <taxon>Arthropoda</taxon>
        <taxon>Hexapoda</taxon>
        <taxon>Insecta</taxon>
        <taxon>Pterygota</taxon>
        <taxon>Neoptera</taxon>
        <taxon>Endopterygota</taxon>
        <taxon>Hymenoptera</taxon>
        <taxon>Apocrita</taxon>
        <taxon>Aculeata</taxon>
        <taxon>Apoidea</taxon>
        <taxon>Anthophila</taxon>
        <taxon>Apidae</taxon>
        <taxon>Apis</taxon>
    </lineage>
</organism>
<dbReference type="PROSITE" id="PS00122">
    <property type="entry name" value="CARBOXYLESTERASE_B_1"/>
    <property type="match status" value="1"/>
</dbReference>
<dbReference type="InterPro" id="IPR019819">
    <property type="entry name" value="Carboxylesterase_B_CS"/>
</dbReference>
<accession>A0A2A3ED71</accession>
<proteinExistence type="inferred from homology"/>
<dbReference type="EC" id="3.1.1.-" evidence="6"/>
<dbReference type="EMBL" id="KZ288279">
    <property type="protein sequence ID" value="PBC29695.1"/>
    <property type="molecule type" value="Genomic_DNA"/>
</dbReference>
<keyword evidence="3 6" id="KW-0378">Hydrolase</keyword>